<evidence type="ECO:0008006" key="4">
    <source>
        <dbReference type="Google" id="ProtNLM"/>
    </source>
</evidence>
<dbReference type="SUPFAM" id="SSF49503">
    <property type="entry name" value="Cupredoxins"/>
    <property type="match status" value="1"/>
</dbReference>
<protein>
    <recommendedName>
        <fullName evidence="4">Plastocyanin-like domain-containing protein</fullName>
    </recommendedName>
</protein>
<reference evidence="2 3" key="1">
    <citation type="journal article" date="2017" name="Mycologia">
        <title>Bifiguratus adelaidae, gen. et sp. nov., a new member of Mucoromycotina in endophytic and soil-dwelling habitats.</title>
        <authorList>
            <person name="Torres-Cruz T.J."/>
            <person name="Billingsley Tobias T.L."/>
            <person name="Almatruk M."/>
            <person name="Hesse C."/>
            <person name="Kuske C.R."/>
            <person name="Desiro A."/>
            <person name="Benucci G.M."/>
            <person name="Bonito G."/>
            <person name="Stajich J.E."/>
            <person name="Dunlap C."/>
            <person name="Arnold A.E."/>
            <person name="Porras-Alfaro A."/>
        </authorList>
    </citation>
    <scope>NUCLEOTIDE SEQUENCE [LARGE SCALE GENOMIC DNA]</scope>
    <source>
        <strain evidence="2 3">AZ0501</strain>
    </source>
</reference>
<gene>
    <name evidence="2" type="ORF">BZG36_05703</name>
</gene>
<comment type="caution">
    <text evidence="2">The sequence shown here is derived from an EMBL/GenBank/DDBJ whole genome shotgun (WGS) entry which is preliminary data.</text>
</comment>
<evidence type="ECO:0000256" key="1">
    <source>
        <dbReference type="ARBA" id="ARBA00010609"/>
    </source>
</evidence>
<dbReference type="InterPro" id="IPR008972">
    <property type="entry name" value="Cupredoxin"/>
</dbReference>
<evidence type="ECO:0000313" key="3">
    <source>
        <dbReference type="Proteomes" id="UP000242875"/>
    </source>
</evidence>
<feature type="non-terminal residue" evidence="2">
    <location>
        <position position="213"/>
    </location>
</feature>
<dbReference type="OrthoDB" id="262547at2759"/>
<dbReference type="PANTHER" id="PTHR48267:SF1">
    <property type="entry name" value="BILIRUBIN OXIDASE"/>
    <property type="match status" value="1"/>
</dbReference>
<dbReference type="InterPro" id="IPR045087">
    <property type="entry name" value="Cu-oxidase_fam"/>
</dbReference>
<accession>A0A261XSL4</accession>
<dbReference type="AlphaFoldDB" id="A0A261XSL4"/>
<keyword evidence="3" id="KW-1185">Reference proteome</keyword>
<comment type="similarity">
    <text evidence="1">Belongs to the multicopper oxidase family.</text>
</comment>
<organism evidence="2 3">
    <name type="scientific">Bifiguratus adelaidae</name>
    <dbReference type="NCBI Taxonomy" id="1938954"/>
    <lineage>
        <taxon>Eukaryota</taxon>
        <taxon>Fungi</taxon>
        <taxon>Fungi incertae sedis</taxon>
        <taxon>Mucoromycota</taxon>
        <taxon>Mucoromycotina</taxon>
        <taxon>Endogonomycetes</taxon>
        <taxon>Endogonales</taxon>
        <taxon>Endogonales incertae sedis</taxon>
        <taxon>Bifiguratus</taxon>
    </lineage>
</organism>
<name>A0A261XSL4_9FUNG</name>
<dbReference type="Proteomes" id="UP000242875">
    <property type="component" value="Unassembled WGS sequence"/>
</dbReference>
<dbReference type="EMBL" id="MVBO01000469">
    <property type="protein sequence ID" value="OZJ01355.1"/>
    <property type="molecule type" value="Genomic_DNA"/>
</dbReference>
<dbReference type="Gene3D" id="2.60.40.420">
    <property type="entry name" value="Cupredoxins - blue copper proteins"/>
    <property type="match status" value="2"/>
</dbReference>
<sequence length="213" mass="24133">HPPWDGWAEDLIPVGFFKDYYYPNAQSARPLWYHYKDHAVDHTAENAYFGQAGFYILTDDIEPTQGLPSGKFDVPLALSSKQYQQNGELVSPAGNVDSLFGDVIHVNGQPWPFFNVEPRKYRCRLLDTSVSRAFRLYLVTSLAITEDDKANHIPFFVVGSESGRTDHPVMKFNVGTRVTDNTNNGVLPATFNPLPVPQSKDLSKPDHIFRFER</sequence>
<dbReference type="PANTHER" id="PTHR48267">
    <property type="entry name" value="CUPREDOXIN SUPERFAMILY PROTEIN"/>
    <property type="match status" value="1"/>
</dbReference>
<evidence type="ECO:0000313" key="2">
    <source>
        <dbReference type="EMBL" id="OZJ01355.1"/>
    </source>
</evidence>
<proteinExistence type="inferred from homology"/>
<feature type="non-terminal residue" evidence="2">
    <location>
        <position position="1"/>
    </location>
</feature>